<feature type="transmembrane region" description="Helical" evidence="12">
    <location>
        <begin position="142"/>
        <end position="167"/>
    </location>
</feature>
<keyword evidence="4 12" id="KW-0812">Transmembrane</keyword>
<feature type="transmembrane region" description="Helical" evidence="12">
    <location>
        <begin position="179"/>
        <end position="200"/>
    </location>
</feature>
<protein>
    <recommendedName>
        <fullName evidence="12">Membrane protein insertase YidC</fullName>
    </recommendedName>
    <alternativeName>
        <fullName evidence="12">Foldase YidC</fullName>
    </alternativeName>
    <alternativeName>
        <fullName evidence="12">Membrane integrase YidC</fullName>
    </alternativeName>
    <alternativeName>
        <fullName evidence="12">Membrane protein YidC</fullName>
    </alternativeName>
</protein>
<comment type="caution">
    <text evidence="12">Lacks conserved residue(s) required for the propagation of feature annotation.</text>
</comment>
<keyword evidence="15" id="KW-1185">Reference proteome</keyword>
<evidence type="ECO:0000256" key="2">
    <source>
        <dbReference type="ARBA" id="ARBA00022448"/>
    </source>
</evidence>
<accession>A0A1H3RBL4</accession>
<evidence type="ECO:0000256" key="1">
    <source>
        <dbReference type="ARBA" id="ARBA00004651"/>
    </source>
</evidence>
<dbReference type="PROSITE" id="PS51257">
    <property type="entry name" value="PROKAR_LIPOPROTEIN"/>
    <property type="match status" value="1"/>
</dbReference>
<evidence type="ECO:0000259" key="13">
    <source>
        <dbReference type="Pfam" id="PF02096"/>
    </source>
</evidence>
<evidence type="ECO:0000256" key="8">
    <source>
        <dbReference type="ARBA" id="ARBA00023136"/>
    </source>
</evidence>
<keyword evidence="10 12" id="KW-0143">Chaperone</keyword>
<dbReference type="InterPro" id="IPR047196">
    <property type="entry name" value="YidC_ALB_C"/>
</dbReference>
<evidence type="ECO:0000256" key="11">
    <source>
        <dbReference type="ARBA" id="ARBA00023288"/>
    </source>
</evidence>
<feature type="domain" description="Membrane insertase YidC/Oxa/ALB C-terminal" evidence="13">
    <location>
        <begin position="70"/>
        <end position="259"/>
    </location>
</feature>
<evidence type="ECO:0000256" key="4">
    <source>
        <dbReference type="ARBA" id="ARBA00022692"/>
    </source>
</evidence>
<keyword evidence="9" id="KW-0564">Palmitate</keyword>
<dbReference type="Pfam" id="PF02096">
    <property type="entry name" value="60KD_IMP"/>
    <property type="match status" value="1"/>
</dbReference>
<keyword evidence="11 12" id="KW-0449">Lipoprotein</keyword>
<evidence type="ECO:0000256" key="6">
    <source>
        <dbReference type="ARBA" id="ARBA00022927"/>
    </source>
</evidence>
<dbReference type="GO" id="GO:0015031">
    <property type="term" value="P:protein transport"/>
    <property type="evidence" value="ECO:0007669"/>
    <property type="project" value="UniProtKB-KW"/>
</dbReference>
<dbReference type="GO" id="GO:0051205">
    <property type="term" value="P:protein insertion into membrane"/>
    <property type="evidence" value="ECO:0007669"/>
    <property type="project" value="TreeGrafter"/>
</dbReference>
<evidence type="ECO:0000256" key="10">
    <source>
        <dbReference type="ARBA" id="ARBA00023186"/>
    </source>
</evidence>
<feature type="transmembrane region" description="Helical" evidence="12">
    <location>
        <begin position="57"/>
        <end position="85"/>
    </location>
</feature>
<evidence type="ECO:0000313" key="14">
    <source>
        <dbReference type="EMBL" id="SDZ22651.1"/>
    </source>
</evidence>
<dbReference type="AlphaFoldDB" id="A0A1H3RBL4"/>
<dbReference type="GO" id="GO:0005886">
    <property type="term" value="C:plasma membrane"/>
    <property type="evidence" value="ECO:0007669"/>
    <property type="project" value="UniProtKB-SubCell"/>
</dbReference>
<evidence type="ECO:0000256" key="12">
    <source>
        <dbReference type="HAMAP-Rule" id="MF_01811"/>
    </source>
</evidence>
<dbReference type="GO" id="GO:0032977">
    <property type="term" value="F:membrane insertase activity"/>
    <property type="evidence" value="ECO:0007669"/>
    <property type="project" value="InterPro"/>
</dbReference>
<comment type="function">
    <text evidence="12">Required for the insertion and/or proper folding and/or complex formation of integral membrane proteins into the membrane. Involved in integration of membrane proteins that insert both dependently and independently of the Sec translocase complex, as well as at least some lipoproteins.</text>
</comment>
<dbReference type="PANTHER" id="PTHR12428:SF65">
    <property type="entry name" value="CYTOCHROME C OXIDASE ASSEMBLY PROTEIN COX18, MITOCHONDRIAL"/>
    <property type="match status" value="1"/>
</dbReference>
<keyword evidence="6 12" id="KW-0653">Protein transport</keyword>
<dbReference type="InterPro" id="IPR023060">
    <property type="entry name" value="YidC/YidC1/YidC2_Firmicutes"/>
</dbReference>
<dbReference type="CDD" id="cd20070">
    <property type="entry name" value="5TM_YidC_Alb3"/>
    <property type="match status" value="1"/>
</dbReference>
<evidence type="ECO:0000256" key="7">
    <source>
        <dbReference type="ARBA" id="ARBA00022989"/>
    </source>
</evidence>
<name>A0A1H3RBL4_9BACI</name>
<dbReference type="HAMAP" id="MF_01811">
    <property type="entry name" value="YidC_type2"/>
    <property type="match status" value="1"/>
</dbReference>
<evidence type="ECO:0000256" key="3">
    <source>
        <dbReference type="ARBA" id="ARBA00022475"/>
    </source>
</evidence>
<sequence length="277" mass="31634">MESTKQSVFNFFKRYGVFIFIALLLVTLTGCGGATNEPIDANTTGFFNHYVVFPFSWLIKFFAGLFQGSYGLSIILMTLLIRLGLLPLMMKQYKSQQVMREKMSVIQPEMKEIQEKYKDAKDQQSKQKMQQEMMALYQKHNFNPIASMGCLPMLIQLPILMGFYWAIMRTPEIAQHSFLWFNLGETDYILPILAATVYFIQFKVSQIGVPVQPGQENMMKIMGYITPAMMGMFSFNVAAALPLYWTVGGLFLIFQTLLSKSLYKQAKPADTPSVEKS</sequence>
<keyword evidence="3 12" id="KW-1003">Cell membrane</keyword>
<evidence type="ECO:0000256" key="9">
    <source>
        <dbReference type="ARBA" id="ARBA00023139"/>
    </source>
</evidence>
<organism evidence="14 15">
    <name type="scientific">Evansella caseinilytica</name>
    <dbReference type="NCBI Taxonomy" id="1503961"/>
    <lineage>
        <taxon>Bacteria</taxon>
        <taxon>Bacillati</taxon>
        <taxon>Bacillota</taxon>
        <taxon>Bacilli</taxon>
        <taxon>Bacillales</taxon>
        <taxon>Bacillaceae</taxon>
        <taxon>Evansella</taxon>
    </lineage>
</organism>
<keyword evidence="2 12" id="KW-0813">Transport</keyword>
<evidence type="ECO:0000313" key="15">
    <source>
        <dbReference type="Proteomes" id="UP000198935"/>
    </source>
</evidence>
<dbReference type="EMBL" id="FNPI01000008">
    <property type="protein sequence ID" value="SDZ22651.1"/>
    <property type="molecule type" value="Genomic_DNA"/>
</dbReference>
<keyword evidence="5 12" id="KW-0732">Signal</keyword>
<keyword evidence="8 12" id="KW-0472">Membrane</keyword>
<dbReference type="PRINTS" id="PR00701">
    <property type="entry name" value="60KDINNERMP"/>
</dbReference>
<dbReference type="STRING" id="1503961.SAMN05421736_10815"/>
<reference evidence="15" key="1">
    <citation type="submission" date="2016-10" db="EMBL/GenBank/DDBJ databases">
        <authorList>
            <person name="Varghese N."/>
            <person name="Submissions S."/>
        </authorList>
    </citation>
    <scope>NUCLEOTIDE SEQUENCE [LARGE SCALE GENOMIC DNA]</scope>
    <source>
        <strain evidence="15">SP</strain>
    </source>
</reference>
<dbReference type="OrthoDB" id="9780552at2"/>
<proteinExistence type="inferred from homology"/>
<keyword evidence="7 12" id="KW-1133">Transmembrane helix</keyword>
<comment type="subcellular location">
    <subcellularLocation>
        <location evidence="1 12">Cell membrane</location>
        <topology evidence="1 12">Multi-pass membrane protein</topology>
    </subcellularLocation>
</comment>
<evidence type="ECO:0000256" key="5">
    <source>
        <dbReference type="ARBA" id="ARBA00022729"/>
    </source>
</evidence>
<dbReference type="NCBIfam" id="TIGR03592">
    <property type="entry name" value="yidC_oxa1_cterm"/>
    <property type="match status" value="1"/>
</dbReference>
<dbReference type="PANTHER" id="PTHR12428">
    <property type="entry name" value="OXA1"/>
    <property type="match status" value="1"/>
</dbReference>
<dbReference type="Proteomes" id="UP000198935">
    <property type="component" value="Unassembled WGS sequence"/>
</dbReference>
<comment type="similarity">
    <text evidence="12">Belongs to the OXA1/ALB3/YidC family. Type 2 subfamily.</text>
</comment>
<gene>
    <name evidence="12" type="primary">yidC</name>
    <name evidence="14" type="ORF">SAMN05421736_10815</name>
</gene>
<dbReference type="InterPro" id="IPR028055">
    <property type="entry name" value="YidC/Oxa/ALB_C"/>
</dbReference>
<dbReference type="InterPro" id="IPR001708">
    <property type="entry name" value="YidC/ALB3/OXA1/COX18"/>
</dbReference>